<sequence>GVHVAIHVINSDAVKPTPVPHYQTQRIIKLITSDFFVFGPLNKRPGYKTTYDANPSCLLLRASVRCTRATTPDSERRLEALGRVYNTRTFVPVHRRMDRVGGEKLE</sequence>
<gene>
    <name evidence="1" type="ORF">HID58_008946</name>
</gene>
<comment type="caution">
    <text evidence="1">The sequence shown here is derived from an EMBL/GenBank/DDBJ whole genome shotgun (WGS) entry which is preliminary data.</text>
</comment>
<dbReference type="Proteomes" id="UP000824890">
    <property type="component" value="Unassembled WGS sequence"/>
</dbReference>
<keyword evidence="2" id="KW-1185">Reference proteome</keyword>
<dbReference type="EMBL" id="JAGKQM010000003">
    <property type="protein sequence ID" value="KAH0931829.1"/>
    <property type="molecule type" value="Genomic_DNA"/>
</dbReference>
<organism evidence="1 2">
    <name type="scientific">Brassica napus</name>
    <name type="common">Rape</name>
    <dbReference type="NCBI Taxonomy" id="3708"/>
    <lineage>
        <taxon>Eukaryota</taxon>
        <taxon>Viridiplantae</taxon>
        <taxon>Streptophyta</taxon>
        <taxon>Embryophyta</taxon>
        <taxon>Tracheophyta</taxon>
        <taxon>Spermatophyta</taxon>
        <taxon>Magnoliopsida</taxon>
        <taxon>eudicotyledons</taxon>
        <taxon>Gunneridae</taxon>
        <taxon>Pentapetalae</taxon>
        <taxon>rosids</taxon>
        <taxon>malvids</taxon>
        <taxon>Brassicales</taxon>
        <taxon>Brassicaceae</taxon>
        <taxon>Brassiceae</taxon>
        <taxon>Brassica</taxon>
    </lineage>
</organism>
<evidence type="ECO:0000313" key="2">
    <source>
        <dbReference type="Proteomes" id="UP000824890"/>
    </source>
</evidence>
<reference evidence="1 2" key="1">
    <citation type="submission" date="2021-05" db="EMBL/GenBank/DDBJ databases">
        <title>Genome Assembly of Synthetic Allotetraploid Brassica napus Reveals Homoeologous Exchanges between Subgenomes.</title>
        <authorList>
            <person name="Davis J.T."/>
        </authorList>
    </citation>
    <scope>NUCLEOTIDE SEQUENCE [LARGE SCALE GENOMIC DNA]</scope>
    <source>
        <strain evidence="2">cv. Da-Ae</strain>
        <tissue evidence="1">Seedling</tissue>
    </source>
</reference>
<proteinExistence type="predicted"/>
<feature type="non-terminal residue" evidence="1">
    <location>
        <position position="106"/>
    </location>
</feature>
<evidence type="ECO:0000313" key="1">
    <source>
        <dbReference type="EMBL" id="KAH0931829.1"/>
    </source>
</evidence>
<protein>
    <submittedName>
        <fullName evidence="1">Uncharacterized protein</fullName>
    </submittedName>
</protein>
<accession>A0ABQ8DR32</accession>
<feature type="non-terminal residue" evidence="1">
    <location>
        <position position="1"/>
    </location>
</feature>
<name>A0ABQ8DR32_BRANA</name>